<evidence type="ECO:0000256" key="1">
    <source>
        <dbReference type="SAM" id="Coils"/>
    </source>
</evidence>
<keyword evidence="4" id="KW-1185">Reference proteome</keyword>
<evidence type="ECO:0000313" key="4">
    <source>
        <dbReference type="Proteomes" id="UP001153636"/>
    </source>
</evidence>
<feature type="coiled-coil region" evidence="1">
    <location>
        <begin position="317"/>
        <end position="361"/>
    </location>
</feature>
<dbReference type="Gene3D" id="1.10.10.60">
    <property type="entry name" value="Homeodomain-like"/>
    <property type="match status" value="1"/>
</dbReference>
<dbReference type="InterPro" id="IPR044822">
    <property type="entry name" value="Myb_DNA-bind_4"/>
</dbReference>
<sequence>MFIITPEWIESSSSSVDDTVEKTSNMMGVSKSTIYKVQMIEHLPKDSVIVMDNASYHSRLTRRVPNTSWKKDDIIKWLTDRNINFSEKSIKIELLEIMKLNKPPVHYVVDEFAKTHGIDVVRHIQKCETPLANPTESCSREGRSFIWTAVTTRMLLNYFKTTRKLVGTLKIRNFKKMWEVIAQEFKKENIDVTPLNCENRWRVLERNYKKYVDNKKQTGAGRRFFEFADEMDDILGKKKNINPTILLSTSTATKLQTPSTSTQAEIVEKEFSPDFSPASSSIINKENITTVTPHRMKSKAATSVKNNVLEKIRLNKLDRHKEKLAFEKEKFEKLYQLEVQKVQLKERKNNLLKDKNNLHIETNKLLLKLTEKTFLFKQIFL</sequence>
<dbReference type="Proteomes" id="UP001153636">
    <property type="component" value="Chromosome 12"/>
</dbReference>
<gene>
    <name evidence="3" type="ORF">PSYICH_LOCUS3202</name>
</gene>
<proteinExistence type="predicted"/>
<dbReference type="PANTHER" id="PTHR33939">
    <property type="entry name" value="PROTEIN CBG22215"/>
    <property type="match status" value="1"/>
</dbReference>
<dbReference type="AlphaFoldDB" id="A0A9P0CER8"/>
<dbReference type="OrthoDB" id="10065625at2759"/>
<name>A0A9P0CER8_9CUCU</name>
<protein>
    <recommendedName>
        <fullName evidence="2">Myb/SANT-like DNA-binding domain-containing protein</fullName>
    </recommendedName>
</protein>
<evidence type="ECO:0000313" key="3">
    <source>
        <dbReference type="EMBL" id="CAH1102177.1"/>
    </source>
</evidence>
<keyword evidence="1" id="KW-0175">Coiled coil</keyword>
<feature type="domain" description="Myb/SANT-like DNA-binding" evidence="2">
    <location>
        <begin position="147"/>
        <end position="233"/>
    </location>
</feature>
<reference evidence="3" key="1">
    <citation type="submission" date="2022-01" db="EMBL/GenBank/DDBJ databases">
        <authorList>
            <person name="King R."/>
        </authorList>
    </citation>
    <scope>NUCLEOTIDE SEQUENCE</scope>
</reference>
<dbReference type="Pfam" id="PF13837">
    <property type="entry name" value="Myb_DNA-bind_4"/>
    <property type="match status" value="1"/>
</dbReference>
<dbReference type="EMBL" id="OV651824">
    <property type="protein sequence ID" value="CAH1102177.1"/>
    <property type="molecule type" value="Genomic_DNA"/>
</dbReference>
<accession>A0A9P0CER8</accession>
<evidence type="ECO:0000259" key="2">
    <source>
        <dbReference type="Pfam" id="PF13837"/>
    </source>
</evidence>
<dbReference type="PANTHER" id="PTHR33939:SF1">
    <property type="entry name" value="DUF4371 DOMAIN-CONTAINING PROTEIN"/>
    <property type="match status" value="1"/>
</dbReference>
<organism evidence="3 4">
    <name type="scientific">Psylliodes chrysocephalus</name>
    <dbReference type="NCBI Taxonomy" id="3402493"/>
    <lineage>
        <taxon>Eukaryota</taxon>
        <taxon>Metazoa</taxon>
        <taxon>Ecdysozoa</taxon>
        <taxon>Arthropoda</taxon>
        <taxon>Hexapoda</taxon>
        <taxon>Insecta</taxon>
        <taxon>Pterygota</taxon>
        <taxon>Neoptera</taxon>
        <taxon>Endopterygota</taxon>
        <taxon>Coleoptera</taxon>
        <taxon>Polyphaga</taxon>
        <taxon>Cucujiformia</taxon>
        <taxon>Chrysomeloidea</taxon>
        <taxon>Chrysomelidae</taxon>
        <taxon>Galerucinae</taxon>
        <taxon>Alticini</taxon>
        <taxon>Psylliodes</taxon>
    </lineage>
</organism>